<evidence type="ECO:0000313" key="2">
    <source>
        <dbReference type="EMBL" id="VDN35924.1"/>
    </source>
</evidence>
<feature type="compositionally biased region" description="Polar residues" evidence="1">
    <location>
        <begin position="126"/>
        <end position="150"/>
    </location>
</feature>
<feature type="region of interest" description="Disordered" evidence="1">
    <location>
        <begin position="84"/>
        <end position="163"/>
    </location>
</feature>
<dbReference type="OrthoDB" id="10429579at2759"/>
<dbReference type="Proteomes" id="UP000271889">
    <property type="component" value="Unassembled WGS sequence"/>
</dbReference>
<name>A0A3P7N107_CYLGO</name>
<organism evidence="2 3">
    <name type="scientific">Cylicostephanus goldi</name>
    <name type="common">Nematode worm</name>
    <dbReference type="NCBI Taxonomy" id="71465"/>
    <lineage>
        <taxon>Eukaryota</taxon>
        <taxon>Metazoa</taxon>
        <taxon>Ecdysozoa</taxon>
        <taxon>Nematoda</taxon>
        <taxon>Chromadorea</taxon>
        <taxon>Rhabditida</taxon>
        <taxon>Rhabditina</taxon>
        <taxon>Rhabditomorpha</taxon>
        <taxon>Strongyloidea</taxon>
        <taxon>Strongylidae</taxon>
        <taxon>Cylicostephanus</taxon>
    </lineage>
</organism>
<accession>A0A3P7N107</accession>
<dbReference type="EMBL" id="UYRV01128025">
    <property type="protein sequence ID" value="VDN35924.1"/>
    <property type="molecule type" value="Genomic_DNA"/>
</dbReference>
<dbReference type="AlphaFoldDB" id="A0A3P7N107"/>
<keyword evidence="3" id="KW-1185">Reference proteome</keyword>
<sequence length="163" mass="16830">MRVAFDLQKPYYFPRGAVFPGDKGMNVMGAELTGRMGRIPTYAVVVDDAGNPEILAARAQDGPAASSVAVPVYQAMALPDDAVDINGNRISDQPPPPVPLASESEALVQGSSGSGCDHSNPERQDFNSGAQNAGGSAPVNSGAQTASGSGNNDGGYRRSRMTF</sequence>
<reference evidence="2 3" key="1">
    <citation type="submission" date="2018-11" db="EMBL/GenBank/DDBJ databases">
        <authorList>
            <consortium name="Pathogen Informatics"/>
        </authorList>
    </citation>
    <scope>NUCLEOTIDE SEQUENCE [LARGE SCALE GENOMIC DNA]</scope>
</reference>
<protein>
    <submittedName>
        <fullName evidence="2">Uncharacterized protein</fullName>
    </submittedName>
</protein>
<gene>
    <name evidence="2" type="ORF">CGOC_LOCUS13068</name>
</gene>
<proteinExistence type="predicted"/>
<evidence type="ECO:0000256" key="1">
    <source>
        <dbReference type="SAM" id="MobiDB-lite"/>
    </source>
</evidence>
<evidence type="ECO:0000313" key="3">
    <source>
        <dbReference type="Proteomes" id="UP000271889"/>
    </source>
</evidence>